<dbReference type="SUPFAM" id="SSF51182">
    <property type="entry name" value="RmlC-like cupins"/>
    <property type="match status" value="1"/>
</dbReference>
<dbReference type="EMBL" id="FNPR01000001">
    <property type="protein sequence ID" value="SDY13928.1"/>
    <property type="molecule type" value="Genomic_DNA"/>
</dbReference>
<protein>
    <recommendedName>
        <fullName evidence="4 8">L-ectoine synthase</fullName>
        <ecNumber evidence="3 8">4.2.1.108</ecNumber>
    </recommendedName>
    <alternativeName>
        <fullName evidence="6 8">N-acetyldiaminobutyrate dehydratase</fullName>
    </alternativeName>
</protein>
<dbReference type="InterPro" id="IPR014710">
    <property type="entry name" value="RmlC-like_jellyroll"/>
</dbReference>
<dbReference type="Pfam" id="PF06339">
    <property type="entry name" value="Ectoine_synth"/>
    <property type="match status" value="1"/>
</dbReference>
<evidence type="ECO:0000313" key="9">
    <source>
        <dbReference type="EMBL" id="SDY13928.1"/>
    </source>
</evidence>
<organism evidence="9 10">
    <name type="scientific">Lentibacter algarum</name>
    <dbReference type="NCBI Taxonomy" id="576131"/>
    <lineage>
        <taxon>Bacteria</taxon>
        <taxon>Pseudomonadati</taxon>
        <taxon>Pseudomonadota</taxon>
        <taxon>Alphaproteobacteria</taxon>
        <taxon>Rhodobacterales</taxon>
        <taxon>Roseobacteraceae</taxon>
        <taxon>Lentibacter</taxon>
    </lineage>
</organism>
<comment type="pathway">
    <text evidence="1 8">Amine and polyamine biosynthesis; ectoine biosynthesis; L-ectoine from L-aspartate 4-semialdehyde: step 3/3.</text>
</comment>
<evidence type="ECO:0000256" key="2">
    <source>
        <dbReference type="ARBA" id="ARBA00009637"/>
    </source>
</evidence>
<proteinExistence type="inferred from homology"/>
<dbReference type="GeneID" id="78123193"/>
<gene>
    <name evidence="8" type="primary">ectC</name>
    <name evidence="9" type="ORF">SAMN05444486_101388</name>
</gene>
<dbReference type="EC" id="4.2.1.108" evidence="3 8"/>
<dbReference type="STRING" id="576131.SAMN05444486_101388"/>
<evidence type="ECO:0000256" key="6">
    <source>
        <dbReference type="ARBA" id="ARBA00033271"/>
    </source>
</evidence>
<dbReference type="Gene3D" id="2.60.120.10">
    <property type="entry name" value="Jelly Rolls"/>
    <property type="match status" value="1"/>
</dbReference>
<keyword evidence="5 8" id="KW-0456">Lyase</keyword>
<dbReference type="OrthoDB" id="9801830at2"/>
<dbReference type="PANTHER" id="PTHR39289:SF1">
    <property type="entry name" value="L-ECTOINE SYNTHASE"/>
    <property type="match status" value="1"/>
</dbReference>
<comment type="catalytic activity">
    <reaction evidence="7 8">
        <text>(2S)-4-acetamido-2-aminobutanoate = L-ectoine + H2O</text>
        <dbReference type="Rhea" id="RHEA:17281"/>
        <dbReference type="ChEBI" id="CHEBI:15377"/>
        <dbReference type="ChEBI" id="CHEBI:58515"/>
        <dbReference type="ChEBI" id="CHEBI:58929"/>
        <dbReference type="EC" id="4.2.1.108"/>
    </reaction>
</comment>
<name>A0A1H3HGH3_9RHOB</name>
<sequence length="128" mass="13826">MIVKHLKDILGTKAHAAGEGWESRRILLAADGLGYSLHDTLVSEGAALELEYKNHVETNYCIAGEGEVEEVSTGRVWPLAAGSVYVLNAHERHILRALKGDLRLVCVFTPALTGEEVHDESGSYAAEG</sequence>
<comment type="similarity">
    <text evidence="2 8">Belongs to the ectoine synthase family.</text>
</comment>
<dbReference type="InterPro" id="IPR011051">
    <property type="entry name" value="RmlC_Cupin_sf"/>
</dbReference>
<reference evidence="9 10" key="1">
    <citation type="submission" date="2016-10" db="EMBL/GenBank/DDBJ databases">
        <authorList>
            <person name="de Groot N.N."/>
        </authorList>
    </citation>
    <scope>NUCLEOTIDE SEQUENCE [LARGE SCALE GENOMIC DNA]</scope>
    <source>
        <strain evidence="9 10">DSM 24677</strain>
    </source>
</reference>
<dbReference type="CDD" id="cd06978">
    <property type="entry name" value="cupin_EctC"/>
    <property type="match status" value="1"/>
</dbReference>
<dbReference type="PANTHER" id="PTHR39289">
    <property type="match status" value="1"/>
</dbReference>
<dbReference type="UniPathway" id="UPA00067">
    <property type="reaction ID" value="UER00123"/>
</dbReference>
<dbReference type="GO" id="GO:0033990">
    <property type="term" value="F:ectoine synthase activity"/>
    <property type="evidence" value="ECO:0007669"/>
    <property type="project" value="UniProtKB-EC"/>
</dbReference>
<evidence type="ECO:0000256" key="4">
    <source>
        <dbReference type="ARBA" id="ARBA00019707"/>
    </source>
</evidence>
<dbReference type="Proteomes" id="UP000199026">
    <property type="component" value="Unassembled WGS sequence"/>
</dbReference>
<dbReference type="HAMAP" id="MF_01255">
    <property type="entry name" value="Ectoine_synth"/>
    <property type="match status" value="1"/>
</dbReference>
<dbReference type="RefSeq" id="WP_089887399.1">
    <property type="nucleotide sequence ID" value="NZ_CALJFH010000016.1"/>
</dbReference>
<evidence type="ECO:0000256" key="7">
    <source>
        <dbReference type="ARBA" id="ARBA00048714"/>
    </source>
</evidence>
<evidence type="ECO:0000256" key="5">
    <source>
        <dbReference type="ARBA" id="ARBA00023239"/>
    </source>
</evidence>
<keyword evidence="10" id="KW-1185">Reference proteome</keyword>
<comment type="function">
    <text evidence="8">Catalyzes the circularization of gamma-N-acetyl-alpha,gamma-diaminobutyric acid (ADABA) to ectoine (1,4,5,6-tetrahydro-2-methyl-4-pyrimidine carboxylic acid), which is an excellent osmoprotectant.</text>
</comment>
<dbReference type="InterPro" id="IPR010462">
    <property type="entry name" value="Ectoine_synth"/>
</dbReference>
<dbReference type="NCBIfam" id="NF009806">
    <property type="entry name" value="PRK13290.1"/>
    <property type="match status" value="1"/>
</dbReference>
<evidence type="ECO:0000256" key="1">
    <source>
        <dbReference type="ARBA" id="ARBA00005181"/>
    </source>
</evidence>
<evidence type="ECO:0000256" key="3">
    <source>
        <dbReference type="ARBA" id="ARBA00013192"/>
    </source>
</evidence>
<evidence type="ECO:0000313" key="10">
    <source>
        <dbReference type="Proteomes" id="UP000199026"/>
    </source>
</evidence>
<evidence type="ECO:0000256" key="8">
    <source>
        <dbReference type="HAMAP-Rule" id="MF_01255"/>
    </source>
</evidence>
<accession>A0A1H3HGH3</accession>
<dbReference type="GO" id="GO:0019491">
    <property type="term" value="P:ectoine biosynthetic process"/>
    <property type="evidence" value="ECO:0007669"/>
    <property type="project" value="UniProtKB-UniRule"/>
</dbReference>
<dbReference type="AlphaFoldDB" id="A0A1H3HGH3"/>